<evidence type="ECO:0000313" key="2">
    <source>
        <dbReference type="Proteomes" id="UP000652761"/>
    </source>
</evidence>
<proteinExistence type="predicted"/>
<organism evidence="1 2">
    <name type="scientific">Colocasia esculenta</name>
    <name type="common">Wild taro</name>
    <name type="synonym">Arum esculentum</name>
    <dbReference type="NCBI Taxonomy" id="4460"/>
    <lineage>
        <taxon>Eukaryota</taxon>
        <taxon>Viridiplantae</taxon>
        <taxon>Streptophyta</taxon>
        <taxon>Embryophyta</taxon>
        <taxon>Tracheophyta</taxon>
        <taxon>Spermatophyta</taxon>
        <taxon>Magnoliopsida</taxon>
        <taxon>Liliopsida</taxon>
        <taxon>Araceae</taxon>
        <taxon>Aroideae</taxon>
        <taxon>Colocasieae</taxon>
        <taxon>Colocasia</taxon>
    </lineage>
</organism>
<dbReference type="Proteomes" id="UP000652761">
    <property type="component" value="Unassembled WGS sequence"/>
</dbReference>
<dbReference type="EMBL" id="NMUH01000096">
    <property type="protein sequence ID" value="MQL71385.1"/>
    <property type="molecule type" value="Genomic_DNA"/>
</dbReference>
<evidence type="ECO:0000313" key="1">
    <source>
        <dbReference type="EMBL" id="MQL71385.1"/>
    </source>
</evidence>
<dbReference type="AlphaFoldDB" id="A0A843TK39"/>
<keyword evidence="2" id="KW-1185">Reference proteome</keyword>
<reference evidence="1" key="1">
    <citation type="submission" date="2017-07" db="EMBL/GenBank/DDBJ databases">
        <title>Taro Niue Genome Assembly and Annotation.</title>
        <authorList>
            <person name="Atibalentja N."/>
            <person name="Keating K."/>
            <person name="Fields C.J."/>
        </authorList>
    </citation>
    <scope>NUCLEOTIDE SEQUENCE</scope>
    <source>
        <strain evidence="1">Niue_2</strain>
        <tissue evidence="1">Leaf</tissue>
    </source>
</reference>
<comment type="caution">
    <text evidence="1">The sequence shown here is derived from an EMBL/GenBank/DDBJ whole genome shotgun (WGS) entry which is preliminary data.</text>
</comment>
<accession>A0A843TK39</accession>
<gene>
    <name evidence="1" type="ORF">Taro_003699</name>
</gene>
<name>A0A843TK39_COLES</name>
<sequence>MDRLSRFERRPLRPSRFSFCGWLEGHMLTGDELILTLVYRGLQIKCATFEVCVVFLDTLTPEFELYVQLRERRQRRDRGAWSEEEVDIPT</sequence>
<protein>
    <submittedName>
        <fullName evidence="1">Uncharacterized protein</fullName>
    </submittedName>
</protein>